<dbReference type="Pfam" id="PF07449">
    <property type="entry name" value="HyaE"/>
    <property type="match status" value="1"/>
</dbReference>
<comment type="caution">
    <text evidence="3">The sequence shown here is derived from an EMBL/GenBank/DDBJ whole genome shotgun (WGS) entry which is preliminary data.</text>
</comment>
<dbReference type="EMBL" id="VZUL01000003">
    <property type="protein sequence ID" value="KAB1083007.1"/>
    <property type="molecule type" value="Genomic_DNA"/>
</dbReference>
<evidence type="ECO:0000256" key="1">
    <source>
        <dbReference type="ARBA" id="ARBA00009004"/>
    </source>
</evidence>
<dbReference type="RefSeq" id="WP_151046423.1">
    <property type="nucleotide sequence ID" value="NZ_VZUL01000003.1"/>
</dbReference>
<accession>A0A6A1TJ01</accession>
<comment type="similarity">
    <text evidence="1">Belongs to the HupG/HyaE family.</text>
</comment>
<dbReference type="InterPro" id="IPR036249">
    <property type="entry name" value="Thioredoxin-like_sf"/>
</dbReference>
<dbReference type="Gene3D" id="3.40.30.10">
    <property type="entry name" value="Glutaredoxin"/>
    <property type="match status" value="1"/>
</dbReference>
<dbReference type="AlphaFoldDB" id="A0A6A1TJ01"/>
<sequence>MFSPLLDGIIARSNYPVVGLENYLEFAEAHEFSVLFFPGDWQRLGESNDVAVVLPELALAFQKVFQPAVVAELSDHKLQAVYRFRAFPALVFLRRGKYLGVITRVLDWDDYLHETARILSLEASDPPPYPRLGERAAKPESDELENSGHHFH</sequence>
<gene>
    <name evidence="3" type="ORF">F4V91_25450</name>
</gene>
<proteinExistence type="inferred from homology"/>
<feature type="compositionally biased region" description="Basic and acidic residues" evidence="2">
    <location>
        <begin position="132"/>
        <end position="141"/>
    </location>
</feature>
<name>A0A6A1TJ01_NEOGA</name>
<dbReference type="Proteomes" id="UP000386575">
    <property type="component" value="Unassembled WGS sequence"/>
</dbReference>
<evidence type="ECO:0000256" key="2">
    <source>
        <dbReference type="SAM" id="MobiDB-lite"/>
    </source>
</evidence>
<dbReference type="InterPro" id="IPR010893">
    <property type="entry name" value="NiFe-hyd_mat_HyaE"/>
</dbReference>
<evidence type="ECO:0000313" key="4">
    <source>
        <dbReference type="Proteomes" id="UP000386575"/>
    </source>
</evidence>
<dbReference type="SUPFAM" id="SSF52833">
    <property type="entry name" value="Thioredoxin-like"/>
    <property type="match status" value="1"/>
</dbReference>
<evidence type="ECO:0000313" key="3">
    <source>
        <dbReference type="EMBL" id="KAB1083007.1"/>
    </source>
</evidence>
<organism evidence="3 4">
    <name type="scientific">Neorhizobium galegae</name>
    <name type="common">Rhizobium galegae</name>
    <dbReference type="NCBI Taxonomy" id="399"/>
    <lineage>
        <taxon>Bacteria</taxon>
        <taxon>Pseudomonadati</taxon>
        <taxon>Pseudomonadota</taxon>
        <taxon>Alphaproteobacteria</taxon>
        <taxon>Hyphomicrobiales</taxon>
        <taxon>Rhizobiaceae</taxon>
        <taxon>Rhizobium/Agrobacterium group</taxon>
        <taxon>Neorhizobium</taxon>
    </lineage>
</organism>
<protein>
    <submittedName>
        <fullName evidence="3">Hydrogenase-1 expression HyaE</fullName>
    </submittedName>
</protein>
<feature type="region of interest" description="Disordered" evidence="2">
    <location>
        <begin position="127"/>
        <end position="152"/>
    </location>
</feature>
<reference evidence="3 4" key="1">
    <citation type="submission" date="2019-09" db="EMBL/GenBank/DDBJ databases">
        <title>Genome sequencing of Ng87 strain.</title>
        <authorList>
            <person name="Karasev E.S."/>
            <person name="Andronov E."/>
        </authorList>
    </citation>
    <scope>NUCLEOTIDE SEQUENCE [LARGE SCALE GENOMIC DNA]</scope>
    <source>
        <strain evidence="3 4">Ng87</strain>
    </source>
</reference>